<feature type="compositionally biased region" description="Basic and acidic residues" evidence="1">
    <location>
        <begin position="451"/>
        <end position="463"/>
    </location>
</feature>
<sequence>MSEQNNSLEMAVNSLATEMRRNSYIQAITGMSGNTKRPMLYQEFGYPQQIEFNDFYRIYRRNAAGFAVVHRLLDGCWQDLPVIVEGEEANEARETTAWEKNVTRLMKKHWAKVKDADRRNMVGRYSALLIQVRDNQTWDKPINTALVKSLKDKALVKLIPVWEQQLTVAEWENDRLSDDFGQPKMFNFNEMPVGDNKFVGPTRGEPVHPSRVIIFCEGAEDESALSGIPLLESGYNKLLDLEKISGGGAEGFLKNASRQMAAEFDKETDIGTLDAQAKKAGYADLGEAMNDKFTRLNRGTDAAAVMQAGRLNVLSVTPGDPAPTWTVTANELAASVQMPFTILFGQQTGRLASDEDKTDWAIRRNGRRNGFLTDRITELLTRFWQIGIIEPPAGEEVTVSWADLLAPGEKEKIANMKDMATVAKDTQSAYGTPAFTEDEIREVGGYDPLPEAEKPKGADESAKNIDPLTGKPIEQPTETRQPDNTAQQS</sequence>
<organism evidence="3 4">
    <name type="scientific">Buttiauxella brennerae ATCC 51605</name>
    <dbReference type="NCBI Taxonomy" id="1354251"/>
    <lineage>
        <taxon>Bacteria</taxon>
        <taxon>Pseudomonadati</taxon>
        <taxon>Pseudomonadota</taxon>
        <taxon>Gammaproteobacteria</taxon>
        <taxon>Enterobacterales</taxon>
        <taxon>Enterobacteriaceae</taxon>
        <taxon>Buttiauxella</taxon>
    </lineage>
</organism>
<evidence type="ECO:0000259" key="2">
    <source>
        <dbReference type="Pfam" id="PF06381"/>
    </source>
</evidence>
<evidence type="ECO:0000256" key="1">
    <source>
        <dbReference type="SAM" id="MobiDB-lite"/>
    </source>
</evidence>
<dbReference type="PATRIC" id="fig|1354251.4.peg.1951"/>
<dbReference type="Proteomes" id="UP000078410">
    <property type="component" value="Unassembled WGS sequence"/>
</dbReference>
<dbReference type="Pfam" id="PF06381">
    <property type="entry name" value="Phage_portal_3"/>
    <property type="match status" value="1"/>
</dbReference>
<dbReference type="AlphaFoldDB" id="A0A1B7IQK0"/>
<feature type="region of interest" description="Disordered" evidence="1">
    <location>
        <begin position="430"/>
        <end position="489"/>
    </location>
</feature>
<dbReference type="RefSeq" id="WP_064558967.1">
    <property type="nucleotide sequence ID" value="NZ_LXER01000017.1"/>
</dbReference>
<evidence type="ECO:0000313" key="4">
    <source>
        <dbReference type="Proteomes" id="UP000078410"/>
    </source>
</evidence>
<proteinExistence type="predicted"/>
<keyword evidence="4" id="KW-1185">Reference proteome</keyword>
<gene>
    <name evidence="3" type="ORF">M975_1890</name>
</gene>
<dbReference type="InterPro" id="IPR024459">
    <property type="entry name" value="Acb1-like_N"/>
</dbReference>
<comment type="caution">
    <text evidence="3">The sequence shown here is derived from an EMBL/GenBank/DDBJ whole genome shotgun (WGS) entry which is preliminary data.</text>
</comment>
<feature type="domain" description="Anti-CBASS protein Acb1-like N-terminal" evidence="2">
    <location>
        <begin position="93"/>
        <end position="421"/>
    </location>
</feature>
<name>A0A1B7IQK0_9ENTR</name>
<reference evidence="3 4" key="1">
    <citation type="submission" date="2016-04" db="EMBL/GenBank/DDBJ databases">
        <title>ATOL: Assembling a taxonomically balanced genome-scale reconstruction of the evolutionary history of the Enterobacteriaceae.</title>
        <authorList>
            <person name="Plunkett G.III."/>
            <person name="Neeno-Eckwall E.C."/>
            <person name="Glasner J.D."/>
            <person name="Perna N.T."/>
        </authorList>
    </citation>
    <scope>NUCLEOTIDE SEQUENCE [LARGE SCALE GENOMIC DNA]</scope>
    <source>
        <strain evidence="3 4">ATCC 51605</strain>
    </source>
</reference>
<accession>A0A1B7IQK0</accession>
<dbReference type="OrthoDB" id="7440425at2"/>
<evidence type="ECO:0000313" key="3">
    <source>
        <dbReference type="EMBL" id="OAT31998.1"/>
    </source>
</evidence>
<feature type="compositionally biased region" description="Polar residues" evidence="1">
    <location>
        <begin position="476"/>
        <end position="489"/>
    </location>
</feature>
<protein>
    <submittedName>
        <fullName evidence="3">Gp5 family protein</fullName>
    </submittedName>
</protein>
<dbReference type="EMBL" id="LXER01000017">
    <property type="protein sequence ID" value="OAT31998.1"/>
    <property type="molecule type" value="Genomic_DNA"/>
</dbReference>